<sequence>MIYKETTKPDHKIISDFISDNSKVLDLGCGDGSLLDSLIVNKNVKGIGIDNSPENINQCLKKGLSVLHLDLNKGLASFDDNFFDFVVLNMTLQAVFNPVSLVSDMVRAGKKAIVGFPNFGHWNLLLNLLAHQRMPKTKTLPYEWHDTPNIRLMTIKDFKILCKENSFKILKEIYLNEKGNKIYGPFINWRAVEGIFLISK</sequence>
<dbReference type="NCBIfam" id="TIGR02081">
    <property type="entry name" value="metW"/>
    <property type="match status" value="1"/>
</dbReference>
<gene>
    <name evidence="1" type="ORF">A2290_07225</name>
</gene>
<proteinExistence type="predicted"/>
<dbReference type="AlphaFoldDB" id="A0A1F4RZ51"/>
<dbReference type="Proteomes" id="UP000177905">
    <property type="component" value="Unassembled WGS sequence"/>
</dbReference>
<name>A0A1F4RZ51_UNCSA</name>
<accession>A0A1F4RZ51</accession>
<evidence type="ECO:0000313" key="1">
    <source>
        <dbReference type="EMBL" id="OGC13464.1"/>
    </source>
</evidence>
<dbReference type="SUPFAM" id="SSF53335">
    <property type="entry name" value="S-adenosyl-L-methionine-dependent methyltransferases"/>
    <property type="match status" value="1"/>
</dbReference>
<protein>
    <submittedName>
        <fullName evidence="1">Methionine biosynthesis protein MetW</fullName>
    </submittedName>
</protein>
<reference evidence="1 2" key="1">
    <citation type="journal article" date="2016" name="Nat. Commun.">
        <title>Thousands of microbial genomes shed light on interconnected biogeochemical processes in an aquifer system.</title>
        <authorList>
            <person name="Anantharaman K."/>
            <person name="Brown C.T."/>
            <person name="Hug L.A."/>
            <person name="Sharon I."/>
            <person name="Castelle C.J."/>
            <person name="Probst A.J."/>
            <person name="Thomas B.C."/>
            <person name="Singh A."/>
            <person name="Wilkins M.J."/>
            <person name="Karaoz U."/>
            <person name="Brodie E.L."/>
            <person name="Williams K.H."/>
            <person name="Hubbard S.S."/>
            <person name="Banfield J.F."/>
        </authorList>
    </citation>
    <scope>NUCLEOTIDE SEQUENCE [LARGE SCALE GENOMIC DNA]</scope>
</reference>
<dbReference type="CDD" id="cd02440">
    <property type="entry name" value="AdoMet_MTases"/>
    <property type="match status" value="1"/>
</dbReference>
<organism evidence="1 2">
    <name type="scientific">candidate division WOR-1 bacterium RIFOXYB2_FULL_36_35</name>
    <dbReference type="NCBI Taxonomy" id="1802578"/>
    <lineage>
        <taxon>Bacteria</taxon>
        <taxon>Bacillati</taxon>
        <taxon>Saganbacteria</taxon>
    </lineage>
</organism>
<dbReference type="Gene3D" id="3.40.50.150">
    <property type="entry name" value="Vaccinia Virus protein VP39"/>
    <property type="match status" value="1"/>
</dbReference>
<evidence type="ECO:0000313" key="2">
    <source>
        <dbReference type="Proteomes" id="UP000177905"/>
    </source>
</evidence>
<dbReference type="Pfam" id="PF07021">
    <property type="entry name" value="MetW"/>
    <property type="match status" value="1"/>
</dbReference>
<dbReference type="InterPro" id="IPR029063">
    <property type="entry name" value="SAM-dependent_MTases_sf"/>
</dbReference>
<dbReference type="InterPro" id="IPR010743">
    <property type="entry name" value="Methionine_synth_MetW"/>
</dbReference>
<dbReference type="EMBL" id="MEUA01000054">
    <property type="protein sequence ID" value="OGC13464.1"/>
    <property type="molecule type" value="Genomic_DNA"/>
</dbReference>
<comment type="caution">
    <text evidence="1">The sequence shown here is derived from an EMBL/GenBank/DDBJ whole genome shotgun (WGS) entry which is preliminary data.</text>
</comment>